<dbReference type="Gene3D" id="3.40.50.2300">
    <property type="match status" value="1"/>
</dbReference>
<dbReference type="PROSITE" id="PS50113">
    <property type="entry name" value="PAC"/>
    <property type="match status" value="1"/>
</dbReference>
<dbReference type="InterPro" id="IPR005467">
    <property type="entry name" value="His_kinase_dom"/>
</dbReference>
<dbReference type="PANTHER" id="PTHR43065">
    <property type="entry name" value="SENSOR HISTIDINE KINASE"/>
    <property type="match status" value="1"/>
</dbReference>
<reference evidence="4" key="1">
    <citation type="submission" date="2018-06" db="EMBL/GenBank/DDBJ databases">
        <authorList>
            <person name="Zhirakovskaya E."/>
        </authorList>
    </citation>
    <scope>NUCLEOTIDE SEQUENCE</scope>
</reference>
<protein>
    <submittedName>
        <fullName evidence="4">Sensory box histidine kinase/response regulator</fullName>
    </submittedName>
</protein>
<keyword evidence="4" id="KW-0418">Kinase</keyword>
<dbReference type="PROSITE" id="PS50110">
    <property type="entry name" value="RESPONSE_REGULATORY"/>
    <property type="match status" value="1"/>
</dbReference>
<dbReference type="InterPro" id="IPR000014">
    <property type="entry name" value="PAS"/>
</dbReference>
<dbReference type="InterPro" id="IPR001789">
    <property type="entry name" value="Sig_transdc_resp-reg_receiver"/>
</dbReference>
<dbReference type="CDD" id="cd00130">
    <property type="entry name" value="PAS"/>
    <property type="match status" value="1"/>
</dbReference>
<sequence>MKTLIVEDRGDDRRLLRYNLEHHDWQVMEAGDGIQALELMTESKPDLVISDALMPRMDGFELLRRMKNDPALRDIHFIFYSAVYTGYNERELARSLGADAYLIKPLNPHEFWRQLEEAISGLSAGSERPRQMAAEQEAFLSRYPGIVATKLEEKVRELKAVKEKWVKTFAALHEMVILMDRDKKILQANASTCRFFETTEDELRGKSCEIFCGTDCPCKDCPGERTIADGGDHSAEIYHKHLRKTFEINSSAVPDEDGKLDYLVYVVTDVTERKRLEEELFQAHKMEAMGTLAGGIAHDFNNILTAVLGYSELAKDEVLAKGMSASYLDEVIKATLRARDMVKQILSFSHKKVGHLQPIAPHLIIEEALKLLRSSMPSSVNIRTKIDCDCGKINGDPTKLHQIIVNLCTNALKALDDEKGVIDIHLCRRQLSANDLRAQDEARP</sequence>
<dbReference type="Gene3D" id="3.30.450.20">
    <property type="entry name" value="PAS domain"/>
    <property type="match status" value="1"/>
</dbReference>
<dbReference type="Pfam" id="PF00512">
    <property type="entry name" value="HisKA"/>
    <property type="match status" value="1"/>
</dbReference>
<dbReference type="Pfam" id="PF08448">
    <property type="entry name" value="PAS_4"/>
    <property type="match status" value="1"/>
</dbReference>
<dbReference type="SMART" id="SM00388">
    <property type="entry name" value="HisKA"/>
    <property type="match status" value="1"/>
</dbReference>
<dbReference type="InterPro" id="IPR000700">
    <property type="entry name" value="PAS-assoc_C"/>
</dbReference>
<evidence type="ECO:0000313" key="4">
    <source>
        <dbReference type="EMBL" id="VAW41092.1"/>
    </source>
</evidence>
<dbReference type="SUPFAM" id="SSF55874">
    <property type="entry name" value="ATPase domain of HSP90 chaperone/DNA topoisomerase II/histidine kinase"/>
    <property type="match status" value="1"/>
</dbReference>
<dbReference type="SUPFAM" id="SSF55785">
    <property type="entry name" value="PYP-like sensor domain (PAS domain)"/>
    <property type="match status" value="1"/>
</dbReference>
<dbReference type="InterPro" id="IPR036890">
    <property type="entry name" value="HATPase_C_sf"/>
</dbReference>
<dbReference type="EMBL" id="UOEX01000370">
    <property type="protein sequence ID" value="VAW41092.1"/>
    <property type="molecule type" value="Genomic_DNA"/>
</dbReference>
<accession>A0A3B0VPR5</accession>
<evidence type="ECO:0000259" key="2">
    <source>
        <dbReference type="PROSITE" id="PS50110"/>
    </source>
</evidence>
<dbReference type="SUPFAM" id="SSF52172">
    <property type="entry name" value="CheY-like"/>
    <property type="match status" value="1"/>
</dbReference>
<gene>
    <name evidence="4" type="ORF">MNBD_DELTA03-1515</name>
</gene>
<dbReference type="InterPro" id="IPR011006">
    <property type="entry name" value="CheY-like_superfamily"/>
</dbReference>
<dbReference type="CDD" id="cd00082">
    <property type="entry name" value="HisKA"/>
    <property type="match status" value="1"/>
</dbReference>
<dbReference type="SMART" id="SM00448">
    <property type="entry name" value="REC"/>
    <property type="match status" value="1"/>
</dbReference>
<dbReference type="AlphaFoldDB" id="A0A3B0VPR5"/>
<dbReference type="NCBIfam" id="TIGR00229">
    <property type="entry name" value="sensory_box"/>
    <property type="match status" value="1"/>
</dbReference>
<evidence type="ECO:0000259" key="3">
    <source>
        <dbReference type="PROSITE" id="PS50113"/>
    </source>
</evidence>
<dbReference type="InterPro" id="IPR003661">
    <property type="entry name" value="HisK_dim/P_dom"/>
</dbReference>
<dbReference type="Gene3D" id="3.30.565.10">
    <property type="entry name" value="Histidine kinase-like ATPase, C-terminal domain"/>
    <property type="match status" value="1"/>
</dbReference>
<feature type="non-terminal residue" evidence="4">
    <location>
        <position position="444"/>
    </location>
</feature>
<feature type="domain" description="Histidine kinase" evidence="1">
    <location>
        <begin position="295"/>
        <end position="435"/>
    </location>
</feature>
<dbReference type="GO" id="GO:0000155">
    <property type="term" value="F:phosphorelay sensor kinase activity"/>
    <property type="evidence" value="ECO:0007669"/>
    <property type="project" value="InterPro"/>
</dbReference>
<keyword evidence="4" id="KW-0808">Transferase</keyword>
<dbReference type="PROSITE" id="PS50109">
    <property type="entry name" value="HIS_KIN"/>
    <property type="match status" value="1"/>
</dbReference>
<feature type="domain" description="Response regulatory" evidence="2">
    <location>
        <begin position="2"/>
        <end position="119"/>
    </location>
</feature>
<name>A0A3B0VPR5_9ZZZZ</name>
<dbReference type="InterPro" id="IPR035965">
    <property type="entry name" value="PAS-like_dom_sf"/>
</dbReference>
<dbReference type="Pfam" id="PF00072">
    <property type="entry name" value="Response_reg"/>
    <property type="match status" value="1"/>
</dbReference>
<proteinExistence type="predicted"/>
<dbReference type="InterPro" id="IPR013656">
    <property type="entry name" value="PAS_4"/>
</dbReference>
<organism evidence="4">
    <name type="scientific">hydrothermal vent metagenome</name>
    <dbReference type="NCBI Taxonomy" id="652676"/>
    <lineage>
        <taxon>unclassified sequences</taxon>
        <taxon>metagenomes</taxon>
        <taxon>ecological metagenomes</taxon>
    </lineage>
</organism>
<evidence type="ECO:0000259" key="1">
    <source>
        <dbReference type="PROSITE" id="PS50109"/>
    </source>
</evidence>
<dbReference type="Gene3D" id="1.10.287.130">
    <property type="match status" value="1"/>
</dbReference>
<dbReference type="PANTHER" id="PTHR43065:SF42">
    <property type="entry name" value="TWO-COMPONENT SENSOR PPRA"/>
    <property type="match status" value="1"/>
</dbReference>
<feature type="domain" description="PAC" evidence="3">
    <location>
        <begin position="221"/>
        <end position="282"/>
    </location>
</feature>